<evidence type="ECO:0000313" key="1">
    <source>
        <dbReference type="Proteomes" id="UP000492821"/>
    </source>
</evidence>
<dbReference type="WBParaSite" id="Pan_g24212.t1">
    <property type="protein sequence ID" value="Pan_g24212.t1"/>
    <property type="gene ID" value="Pan_g24212"/>
</dbReference>
<dbReference type="AlphaFoldDB" id="A0A7E4VS50"/>
<reference evidence="2" key="2">
    <citation type="submission" date="2020-10" db="UniProtKB">
        <authorList>
            <consortium name="WormBaseParasite"/>
        </authorList>
    </citation>
    <scope>IDENTIFICATION</scope>
</reference>
<reference evidence="1" key="1">
    <citation type="journal article" date="2013" name="Genetics">
        <title>The draft genome and transcriptome of Panagrellus redivivus are shaped by the harsh demands of a free-living lifestyle.</title>
        <authorList>
            <person name="Srinivasan J."/>
            <person name="Dillman A.R."/>
            <person name="Macchietto M.G."/>
            <person name="Heikkinen L."/>
            <person name="Lakso M."/>
            <person name="Fracchia K.M."/>
            <person name="Antoshechkin I."/>
            <person name="Mortazavi A."/>
            <person name="Wong G."/>
            <person name="Sternberg P.W."/>
        </authorList>
    </citation>
    <scope>NUCLEOTIDE SEQUENCE [LARGE SCALE GENOMIC DNA]</scope>
    <source>
        <strain evidence="1">MT8872</strain>
    </source>
</reference>
<accession>A0A7E4VS50</accession>
<dbReference type="Proteomes" id="UP000492821">
    <property type="component" value="Unassembled WGS sequence"/>
</dbReference>
<sequence>MRPSNTEQKRFIKEFSKKSTLLKDFRLAVVTLADSQQWDRQVLKGIRYTENVSSPLGQPRRDSDKNPYRRRYAAQRSHGMYFRLRKTVMTQLEAKNLQVHQNALAGIRINCLHLLAKLTEVNTRRCR</sequence>
<organism evidence="1 2">
    <name type="scientific">Panagrellus redivivus</name>
    <name type="common">Microworm</name>
    <dbReference type="NCBI Taxonomy" id="6233"/>
    <lineage>
        <taxon>Eukaryota</taxon>
        <taxon>Metazoa</taxon>
        <taxon>Ecdysozoa</taxon>
        <taxon>Nematoda</taxon>
        <taxon>Chromadorea</taxon>
        <taxon>Rhabditida</taxon>
        <taxon>Tylenchina</taxon>
        <taxon>Panagrolaimomorpha</taxon>
        <taxon>Panagrolaimoidea</taxon>
        <taxon>Panagrolaimidae</taxon>
        <taxon>Panagrellus</taxon>
    </lineage>
</organism>
<proteinExistence type="predicted"/>
<name>A0A7E4VS50_PANRE</name>
<protein>
    <submittedName>
        <fullName evidence="2">Transposase</fullName>
    </submittedName>
</protein>
<evidence type="ECO:0000313" key="2">
    <source>
        <dbReference type="WBParaSite" id="Pan_g24212.t1"/>
    </source>
</evidence>
<keyword evidence="1" id="KW-1185">Reference proteome</keyword>